<evidence type="ECO:0000313" key="2">
    <source>
        <dbReference type="EnsemblPlants" id="Solyc01g111933.1.1"/>
    </source>
</evidence>
<dbReference type="Gramene" id="Solyc01g111933.1.1">
    <property type="protein sequence ID" value="Solyc01g111933.1.1"/>
    <property type="gene ID" value="Solyc01g111933.1"/>
</dbReference>
<dbReference type="InParanoid" id="A0A3Q7EUW4"/>
<dbReference type="EnsemblPlants" id="Solyc01g111933.1.1">
    <property type="protein sequence ID" value="Solyc01g111933.1.1"/>
    <property type="gene ID" value="Solyc01g111933.1"/>
</dbReference>
<organism evidence="2">
    <name type="scientific">Solanum lycopersicum</name>
    <name type="common">Tomato</name>
    <name type="synonym">Lycopersicon esculentum</name>
    <dbReference type="NCBI Taxonomy" id="4081"/>
    <lineage>
        <taxon>Eukaryota</taxon>
        <taxon>Viridiplantae</taxon>
        <taxon>Streptophyta</taxon>
        <taxon>Embryophyta</taxon>
        <taxon>Tracheophyta</taxon>
        <taxon>Spermatophyta</taxon>
        <taxon>Magnoliopsida</taxon>
        <taxon>eudicotyledons</taxon>
        <taxon>Gunneridae</taxon>
        <taxon>Pentapetalae</taxon>
        <taxon>asterids</taxon>
        <taxon>lamiids</taxon>
        <taxon>Solanales</taxon>
        <taxon>Solanaceae</taxon>
        <taxon>Solanoideae</taxon>
        <taxon>Solaneae</taxon>
        <taxon>Solanum</taxon>
        <taxon>Solanum subgen. Lycopersicon</taxon>
    </lineage>
</organism>
<dbReference type="AlphaFoldDB" id="A0A3Q7EUW4"/>
<protein>
    <submittedName>
        <fullName evidence="2">Uncharacterized protein</fullName>
    </submittedName>
</protein>
<evidence type="ECO:0000256" key="1">
    <source>
        <dbReference type="SAM" id="MobiDB-lite"/>
    </source>
</evidence>
<sequence>MLDLLIARELLRGKTMMGIGTGRDVSLAVGSTFEPALEGEAVFPGLPIKGDKQKVGVANGEVNGECCIEKGLGDIRFWTGRPPKPPLLKKDVFSAAAHRFVASSTNNTSSILAIILRKTREAKPETMQEISKHAQQPQFYLQLPAYGALMTSPGNQEDIQALGVSTSASTLLLIAKAAFSIWLVQSLHCCTLFLASSDNPFGGTLGQGNHHFSSCRTEGLPNPIPGGKESQSSPSAKTIPRSTYQNSVSRNPSRMLINIASSFFRAGRFKYKSERGLVAITSYVPPPGNC</sequence>
<reference evidence="2" key="2">
    <citation type="submission" date="2019-01" db="UniProtKB">
        <authorList>
            <consortium name="EnsemblPlants"/>
        </authorList>
    </citation>
    <scope>IDENTIFICATION</scope>
    <source>
        <strain evidence="2">cv. Heinz 1706</strain>
    </source>
</reference>
<feature type="compositionally biased region" description="Polar residues" evidence="1">
    <location>
        <begin position="229"/>
        <end position="248"/>
    </location>
</feature>
<feature type="region of interest" description="Disordered" evidence="1">
    <location>
        <begin position="217"/>
        <end position="248"/>
    </location>
</feature>
<proteinExistence type="predicted"/>
<evidence type="ECO:0000313" key="3">
    <source>
        <dbReference type="Proteomes" id="UP000004994"/>
    </source>
</evidence>
<name>A0A3Q7EUW4_SOLLC</name>
<keyword evidence="3" id="KW-1185">Reference proteome</keyword>
<reference evidence="2" key="1">
    <citation type="journal article" date="2012" name="Nature">
        <title>The tomato genome sequence provides insights into fleshy fruit evolution.</title>
        <authorList>
            <consortium name="Tomato Genome Consortium"/>
        </authorList>
    </citation>
    <scope>NUCLEOTIDE SEQUENCE [LARGE SCALE GENOMIC DNA]</scope>
    <source>
        <strain evidence="2">cv. Heinz 1706</strain>
    </source>
</reference>
<accession>A0A3Q7EUW4</accession>
<dbReference type="Proteomes" id="UP000004994">
    <property type="component" value="Chromosome 1"/>
</dbReference>